<dbReference type="NCBIfam" id="TIGR04226">
    <property type="entry name" value="RrgB_K2N_iso_D2"/>
    <property type="match status" value="1"/>
</dbReference>
<dbReference type="InterPro" id="IPR046776">
    <property type="entry name" value="Pectate_lyase_5"/>
</dbReference>
<dbReference type="InterPro" id="IPR047589">
    <property type="entry name" value="DUF11_rpt"/>
</dbReference>
<gene>
    <name evidence="2" type="ORF">A5888_003242</name>
</gene>
<dbReference type="Pfam" id="PF13731">
    <property type="entry name" value="WxL"/>
    <property type="match status" value="1"/>
</dbReference>
<dbReference type="AlphaFoldDB" id="A0AAQ3VWW0"/>
<dbReference type="InterPro" id="IPR027994">
    <property type="entry name" value="WxL_dom"/>
</dbReference>
<dbReference type="Gene3D" id="2.60.40.740">
    <property type="match status" value="1"/>
</dbReference>
<evidence type="ECO:0000313" key="2">
    <source>
        <dbReference type="EMBL" id="WYJ91474.1"/>
    </source>
</evidence>
<dbReference type="NCBIfam" id="TIGR01451">
    <property type="entry name" value="B_ant_repeat"/>
    <property type="match status" value="1"/>
</dbReference>
<keyword evidence="3" id="KW-1185">Reference proteome</keyword>
<evidence type="ECO:0000313" key="3">
    <source>
        <dbReference type="Proteomes" id="UP000195141"/>
    </source>
</evidence>
<proteinExistence type="predicted"/>
<feature type="domain" description="WxL" evidence="1">
    <location>
        <begin position="1077"/>
        <end position="1245"/>
    </location>
</feature>
<dbReference type="EMBL" id="CP147247">
    <property type="protein sequence ID" value="WYJ91474.1"/>
    <property type="molecule type" value="Genomic_DNA"/>
</dbReference>
<accession>A0AAQ3VWW0</accession>
<dbReference type="Proteomes" id="UP000195141">
    <property type="component" value="Chromosome"/>
</dbReference>
<organism evidence="2 3">
    <name type="scientific">Candidatus Enterococcus clewellii</name>
    <dbReference type="NCBI Taxonomy" id="1834193"/>
    <lineage>
        <taxon>Bacteria</taxon>
        <taxon>Bacillati</taxon>
        <taxon>Bacillota</taxon>
        <taxon>Bacilli</taxon>
        <taxon>Lactobacillales</taxon>
        <taxon>Enterococcaceae</taxon>
        <taxon>Enterococcus</taxon>
    </lineage>
</organism>
<reference evidence="2" key="2">
    <citation type="submission" date="2024-03" db="EMBL/GenBank/DDBJ databases">
        <title>The Genome Sequence of Enterococcus sp. DIV0242b.</title>
        <authorList>
            <consortium name="The Broad Institute Genomics Platform"/>
            <consortium name="The Broad Institute Microbial Omics Core"/>
            <consortium name="The Broad Institute Genomic Center for Infectious Diseases"/>
            <person name="Earl A."/>
            <person name="Manson A."/>
            <person name="Gilmore M."/>
            <person name="Schwartman J."/>
            <person name="Shea T."/>
            <person name="Abouelleil A."/>
            <person name="Cao P."/>
            <person name="Chapman S."/>
            <person name="Cusick C."/>
            <person name="Young S."/>
            <person name="Neafsey D."/>
            <person name="Nusbaum C."/>
            <person name="Birren B."/>
        </authorList>
    </citation>
    <scope>NUCLEOTIDE SEQUENCE</scope>
    <source>
        <strain evidence="2">9E7_DIV0242</strain>
    </source>
</reference>
<evidence type="ECO:0000259" key="1">
    <source>
        <dbReference type="Pfam" id="PF13731"/>
    </source>
</evidence>
<dbReference type="InterPro" id="IPR026466">
    <property type="entry name" value="Fim_isopep_form_D2_dom"/>
</dbReference>
<reference evidence="2" key="1">
    <citation type="submission" date="2017-05" db="EMBL/GenBank/DDBJ databases">
        <authorList>
            <consortium name="The Broad Institute Genomics Platform"/>
            <consortium name="The Broad Institute Genomic Center for Infectious Diseases"/>
            <person name="Earl A."/>
            <person name="Manson A."/>
            <person name="Schwartman J."/>
            <person name="Gilmore M."/>
            <person name="Abouelleil A."/>
            <person name="Cao P."/>
            <person name="Chapman S."/>
            <person name="Cusick C."/>
            <person name="Shea T."/>
            <person name="Young S."/>
            <person name="Neafsey D."/>
            <person name="Nusbaum C."/>
            <person name="Birren B."/>
        </authorList>
    </citation>
    <scope>NUCLEOTIDE SEQUENCE</scope>
    <source>
        <strain evidence="2">9E7_DIV0242</strain>
    </source>
</reference>
<protein>
    <recommendedName>
        <fullName evidence="1">WxL domain-containing protein</fullName>
    </recommendedName>
</protein>
<dbReference type="RefSeq" id="WP_339101704.1">
    <property type="nucleotide sequence ID" value="NZ_CP147247.1"/>
</dbReference>
<sequence>MNFRKKHILFATLVTILGLFGFTYLQNQSVVKASNEETAFYSLEKVSESMNEVVFNLKVENPQQGSQITLAIAEETARILYAEDIEEYLSLEDANKTSEQKMNIVDSGDKNQVTVTFNESNETYVIPIVLKTDSLNKTINGRLKVISEEAEVASDSFNLSYVEEVQSDATEVPEIAPFAAPEARIATVVTDWAGFIAALNNTSVDVINLGNDIPRGSGTAPGTISRDLTINGNGHKLDFGANNGNVALGNVAGTLTLNDLTITKLGATGIFTSGTSTSAVWTVNFTNVVTPEDNIAPTITSQRATINLMGENKLYSTNDTVTVLNVHTANGAKSLIASNDTGGGSLAWALGINDGDRGGGTVTVDNATLELYGKTVSGIRLRFGGNKFVVSNNATLKAVTDRSTTNAATVRFSSSGDGNEFHISNNSVFDIQHLDGNAPALRLNGNNFITEVTGASKMNIYNKGTGSPIADANEALNLPGRNNTYTIRDKGSRVYMIADSGPSIYGGAGDSTIDVGPETEYIARGTTPAISNGTFNMGARAAVLIDNPYYYDFANTRSGGGNIFALTGSAGTFVAKNTDVSVWTKGSRVYIDNPVYDWTLIDFSLTGSNLATISSSNDSGFNSLFGAPNNYSRMSGNNARPVVDDLRIPTNGDKKIYGHASVPEGFENNRDAWSDEVTVYVVVRNVDGSVAYPLTGKTIGAPGKSVYGENARNGMFEITLPDGKFLETGQTVEVVGAHRTGANSLNGKVHESLPEDILTGVVKTIDVTPPTQAVSSTDLSNATKQVTGTSDEDGAKVFVKVNGAWLKDASDNLVTTTVSGGQWTINLQSYLAEGDKVDIYLKDILDGQSILTNNTNLKEVAAEEGITDLTTIPDIKAYFGDKFYALPATYTQEPDGVYGNISEEVDGYASYSGYHDAIRELNDERFDSALRLTVKDVIPDNPKLTKSVISSGGATTSVGDTLTYTLKVKNDKTNSMDWADVVLEDTLAEGLVFSPENHGITIKKIDALGTETEITLAADAFEYNETTRLLSINVGDISTLAEFIVTFEVKVNNSKVGGNISNKVDAKGYSPQEVPFVAGPINPDADHARITIESNEVGLPGGEVYGVLELISAPSVIDFKKHTVATNDTRVEEPELDMPLTVSDNRGNLTSWTLTATLTKEMANTGDTTKILREAIKFNDGTSEEALDGEATLIKTHTHSDVGEYVVSNEWRSGGTGLKLEVPAGSVKKLGQYQAEITWHLGDTP</sequence>
<name>A0AAQ3VWW0_9ENTE</name>
<dbReference type="Pfam" id="PF20585">
    <property type="entry name" value="Pectate_lyase_5"/>
    <property type="match status" value="1"/>
</dbReference>